<feature type="short sequence motif" description="Nuclear localization signal, RNA-binding (TAR), and protein transduction" evidence="10">
    <location>
        <begin position="49"/>
        <end position="57"/>
    </location>
</feature>
<evidence type="ECO:0000256" key="1">
    <source>
        <dbReference type="ARBA" id="ARBA00009398"/>
    </source>
</evidence>
<feature type="compositionally biased region" description="Basic and acidic residues" evidence="12">
    <location>
        <begin position="1"/>
        <end position="12"/>
    </location>
</feature>
<evidence type="ECO:0000256" key="12">
    <source>
        <dbReference type="SAM" id="MobiDB-lite"/>
    </source>
</evidence>
<dbReference type="Proteomes" id="UP000164257">
    <property type="component" value="Genome"/>
</dbReference>
<dbReference type="GO" id="GO:0039502">
    <property type="term" value="P:symbiont-mediated suppression of host type I interferon-mediated signaling pathway"/>
    <property type="evidence" value="ECO:0007669"/>
    <property type="project" value="UniProtKB-UniRule"/>
</dbReference>
<dbReference type="GO" id="GO:0032968">
    <property type="term" value="P:positive regulation of transcription elongation by RNA polymerase II"/>
    <property type="evidence" value="ECO:0007669"/>
    <property type="project" value="UniProtKB-UniRule"/>
</dbReference>
<feature type="binding site" evidence="10">
    <location>
        <position position="30"/>
    </location>
    <ligand>
        <name>Zn(2+)</name>
        <dbReference type="ChEBI" id="CHEBI:29105"/>
        <label>2</label>
    </ligand>
</feature>
<organismHost>
    <name type="scientific">Homo sapiens</name>
    <name type="common">Human</name>
    <dbReference type="NCBI Taxonomy" id="9606"/>
</organismHost>
<organism evidence="13 14">
    <name type="scientific">Human immunodeficiency virus type 1</name>
    <name type="common">HIV-1</name>
    <dbReference type="NCBI Taxonomy" id="11676"/>
    <lineage>
        <taxon>Viruses</taxon>
        <taxon>Riboviria</taxon>
        <taxon>Pararnavirae</taxon>
        <taxon>Artverviricota</taxon>
        <taxon>Revtraviricetes</taxon>
        <taxon>Ortervirales</taxon>
        <taxon>Retroviridae</taxon>
        <taxon>Orthoretrovirinae</taxon>
        <taxon>Lentivirus</taxon>
        <taxon>Lentivirus humimdef1</taxon>
    </lineage>
</organism>
<keyword evidence="10" id="KW-0597">Phosphoprotein</keyword>
<feature type="modified residue" description="N6-acetyllysine; by host EP300 and GCN5L2" evidence="10">
    <location>
        <position position="51"/>
    </location>
</feature>
<name>M1KX76_HV1</name>
<comment type="miscellaneous">
    <text evidence="10">HIV-1 lineages are divided in three main groups, M (for Major), O (for Outlier), and N (for New, or Non-M, Non-O). The vast majority of strains found worldwide belong to the group M. Group O seems to be endemic to and largely confined to Cameroon and neighboring countries in West Central Africa, where these viruses represent a small minority of HIV-1 strains. The group N is represented by a limited number of isolates from Cameroonian persons. The group M is further subdivided in 9 clades or subtypes (A to D, F to H, J and K).</text>
</comment>
<feature type="region of interest" description="Cysteine-rich" evidence="10">
    <location>
        <begin position="22"/>
        <end position="37"/>
    </location>
</feature>
<keyword evidence="7 10" id="KW-0010">Activator</keyword>
<feature type="site" description="Essential for Tat translocation through the endosomal membrane" evidence="10">
    <location>
        <position position="11"/>
    </location>
</feature>
<comment type="similarity">
    <text evidence="1 10 11">Belongs to the lentiviruses Tat family.</text>
</comment>
<keyword evidence="10" id="KW-1126">Modulation of host PP1 activity by virus</keyword>
<feature type="modified residue" description="Asymmetric dimethylarginine; by host PRMT6" evidence="10">
    <location>
        <position position="52"/>
    </location>
</feature>
<keyword evidence="8 10" id="KW-0804">Transcription</keyword>
<dbReference type="GO" id="GO:0042805">
    <property type="term" value="F:actinin binding"/>
    <property type="evidence" value="ECO:0007669"/>
    <property type="project" value="UniProtKB-UniRule"/>
</dbReference>
<keyword evidence="10" id="KW-1122">Modulation of host chromatin by virus</keyword>
<dbReference type="GO" id="GO:0039525">
    <property type="term" value="P:symbiont-mediated perturbation of host chromatin organization"/>
    <property type="evidence" value="ECO:0007669"/>
    <property type="project" value="UniProtKB-UniRule"/>
</dbReference>
<evidence type="ECO:0000256" key="6">
    <source>
        <dbReference type="ARBA" id="ARBA00023015"/>
    </source>
</evidence>
<keyword evidence="10" id="KW-0922">Interferon antiviral system evasion</keyword>
<evidence type="ECO:0000256" key="3">
    <source>
        <dbReference type="ARBA" id="ARBA00022562"/>
    </source>
</evidence>
<keyword evidence="10" id="KW-1114">Inhibition of host interferon signaling pathway by virus</keyword>
<dbReference type="GO" id="GO:0005576">
    <property type="term" value="C:extracellular region"/>
    <property type="evidence" value="ECO:0007669"/>
    <property type="project" value="UniProtKB-SubCell"/>
</dbReference>
<feature type="modified residue" description="Asymmetric dimethylarginine; by host PRMT6" evidence="10">
    <location>
        <position position="53"/>
    </location>
</feature>
<dbReference type="GO" id="GO:0030332">
    <property type="term" value="F:cyclin binding"/>
    <property type="evidence" value="ECO:0007669"/>
    <property type="project" value="UniProtKB-UniRule"/>
</dbReference>
<comment type="subcellular location">
    <subcellularLocation>
        <location evidence="10">Host nucleus</location>
        <location evidence="10">Host nucleolus</location>
    </subcellularLocation>
    <subcellularLocation>
        <location evidence="10">Host cytoplasm</location>
    </subcellularLocation>
    <subcellularLocation>
        <location evidence="10">Secreted</location>
    </subcellularLocation>
    <text evidence="10">Probably localizes to both nuclear and nucleolar compartments. Nuclear localization is mediated through the interaction of the nuclear localization signal with importin KPNB1. Secretion occurs through a Golgi-independent pathway. Tat is released from infected cells to the extracellular space where it remains associated to the cell membrane, or is secreted into the cerebrospinal fluid and sera. Extracellular Tat can be endocytosed by surrounding uninfected cells via binding to several receptors depending on the cell type.</text>
</comment>
<keyword evidence="5 10" id="KW-0694">RNA-binding</keyword>
<keyword evidence="3 10" id="KW-1048">Host nucleus</keyword>
<evidence type="ECO:0000256" key="10">
    <source>
        <dbReference type="HAMAP-Rule" id="MF_04079"/>
    </source>
</evidence>
<keyword evidence="6 10" id="KW-0805">Transcription regulation</keyword>
<proteinExistence type="inferred from homology"/>
<feature type="region of interest" description="Transactivation" evidence="10">
    <location>
        <begin position="1"/>
        <end position="48"/>
    </location>
</feature>
<comment type="function">
    <text evidence="10">Transcriptional activator that increases RNA Pol II processivity, thereby increasing the level of full-length viral transcripts. Recognizes a hairpin structure at the 5'-LTR of the nascent viral mRNAs referred to as the transactivation responsive RNA element (TAR) and recruits the cyclin T1-CDK9 complex (P-TEFb complex) that will in turn hyperphosphorylate the RNA polymerase II to allow efficient elongation. The CDK9 component of P-TEFb and other Tat-activated kinases hyperphosphorylate the C-terminus of RNA Pol II that becomes stabilized and much more processive. Other factors such as HTATSF1/Tat-SF1, SUPT5H/SPT5, and HTATIP2 are also important for Tat's function. Besides its effect on RNA Pol II processivity, Tat induces chromatin remodeling of proviral genes by recruiting the histone acetyltransferases (HATs) CREBBP, EP300 and PCAF to the chromatin. This also contributes to the increase in proviral transcription rate, especially when the provirus integrates in transcriptionally silent region of the host genome. To ensure maximal activation of the LTR, Tat mediates nuclear translocation of NF-kappa-B by interacting with host RELA. Through its interaction with host TBP, Tat may also modulate transcription initiation. Tat can reactivate a latently infected cell by penetrating in it and transactivating its LTR promoter. In the cytoplasm, Tat is thought to act as a translational activator of HIV-1 mRNAs.</text>
</comment>
<keyword evidence="10" id="KW-0488">Methylation</keyword>
<dbReference type="Pfam" id="PF00539">
    <property type="entry name" value="Tat"/>
    <property type="match status" value="1"/>
</dbReference>
<evidence type="ECO:0000256" key="5">
    <source>
        <dbReference type="ARBA" id="ARBA00022884"/>
    </source>
</evidence>
<feature type="binding site" evidence="10">
    <location>
        <position position="27"/>
    </location>
    <ligand>
        <name>Zn(2+)</name>
        <dbReference type="ChEBI" id="CHEBI:29105"/>
        <label>2</label>
    </ligand>
</feature>
<dbReference type="GO" id="GO:0039606">
    <property type="term" value="P:symbiont-mediated suppression of host translation initiation"/>
    <property type="evidence" value="ECO:0007669"/>
    <property type="project" value="UniProtKB-KW"/>
</dbReference>
<feature type="compositionally biased region" description="Polar residues" evidence="12">
    <location>
        <begin position="60"/>
        <end position="75"/>
    </location>
</feature>
<dbReference type="GO" id="GO:0019904">
    <property type="term" value="F:protein domain specific binding"/>
    <property type="evidence" value="ECO:0007669"/>
    <property type="project" value="UniProtKB-UniRule"/>
</dbReference>
<keyword evidence="10" id="KW-0007">Acetylation</keyword>
<comment type="PTM">
    <text evidence="10">Polyubiquitination by host MDM2 does not target Tat to degradation, but activates its transactivation function and fosters interaction with CCNT1 and TAR RNA.</text>
</comment>
<feature type="region of interest" description="Disordered" evidence="12">
    <location>
        <begin position="1"/>
        <end position="20"/>
    </location>
</feature>
<gene>
    <name evidence="10 13" type="primary">tat</name>
</gene>
<feature type="binding site" evidence="10">
    <location>
        <position position="37"/>
    </location>
    <ligand>
        <name>Zn(2+)</name>
        <dbReference type="ChEBI" id="CHEBI:29105"/>
        <label>1</label>
    </ligand>
</feature>
<feature type="compositionally biased region" description="Basic residues" evidence="12">
    <location>
        <begin position="47"/>
        <end position="56"/>
    </location>
</feature>
<feature type="modified residue" description="N6-acetyllysine; by host EP300 and GCN5L2" evidence="10">
    <location>
        <position position="50"/>
    </location>
</feature>
<keyword evidence="10" id="KW-0862">Zinc</keyword>
<evidence type="ECO:0000256" key="4">
    <source>
        <dbReference type="ARBA" id="ARBA00022581"/>
    </source>
</evidence>
<feature type="binding site" evidence="10">
    <location>
        <position position="34"/>
    </location>
    <ligand>
        <name>Zn(2+)</name>
        <dbReference type="ChEBI" id="CHEBI:29105"/>
        <label>1</label>
    </ligand>
</feature>
<reference evidence="13 14" key="1">
    <citation type="submission" date="2013-01" db="EMBL/GenBank/DDBJ databases">
        <title>Characterization of near full-length genome sequences for standard panels of HIV-1 isolates established at the External Quality Assurance Program Oversight Laboratory (EQAPOL).</title>
        <authorList>
            <person name="Hora B."/>
            <person name="Chen Y."/>
            <person name="Denny T.N."/>
            <person name="Busch M."/>
            <person name="Stramer S."/>
            <person name="Gao F."/>
        </authorList>
    </citation>
    <scope>NUCLEOTIDE SEQUENCE [LARGE SCALE GENOMIC DNA]</scope>
    <source>
        <strain evidence="13">DEMB11US015</strain>
    </source>
</reference>
<feature type="region of interest" description="Disordered" evidence="12">
    <location>
        <begin position="45"/>
        <end position="106"/>
    </location>
</feature>
<dbReference type="Gene3D" id="4.10.20.10">
    <property type="entry name" value="Tat domain"/>
    <property type="match status" value="1"/>
</dbReference>
<feature type="binding site" evidence="10">
    <location>
        <position position="22"/>
    </location>
    <ligand>
        <name>Zn(2+)</name>
        <dbReference type="ChEBI" id="CHEBI:29105"/>
        <label>1</label>
    </ligand>
</feature>
<evidence type="ECO:0000256" key="2">
    <source>
        <dbReference type="ARBA" id="ARBA00022376"/>
    </source>
</evidence>
<feature type="modified residue" description="N6-acetyllysine; by host PCAF" evidence="10">
    <location>
        <position position="28"/>
    </location>
</feature>
<comment type="subunit">
    <text evidence="10">Interacts with host CCNT1. Associates with the P-TEFb complex composed at least of Tat, P-TEFb (CDK9 and CCNT1), TAR RNA, RNA Pol II. Recruits the HATs CREBBP, TAF1/TFIID, EP300, PCAF and GCN5L2. Interacts with host KAT5/Tip60; this interaction targets the latter to degradation. Interacts with the host deacetylase SIRT1. Interacts with host capping enzyme RNGTT; this interaction stimulates RNGTT. Binds to host KDR, and to the host integrins ITGAV/ITGB3 and ITGA5/ITGB1. Interacts with host KPNB1/importin beta-1 without previous binding to KPNA1/importin alpha-1. Interacts with EIF2AK2. Interacts with host nucleosome assembly protein NAP1L1; this interaction may be required for the transport of Tat within the nucleus, since the two proteins interact at the nuclear rim. Interacts with host C1QBP/SF2P32; this interaction involves lysine-acetylated Tat. Interacts with the host chemokine receptors CCR2, CCR3 and CXCR4. Interacts with host DPP4/CD26; this interaction may trigger an anti-proliferative effect. Interacts with host LDLR. Interacts with the host extracellular matrix metalloproteinase MMP1. Interacts with host PRMT6; this interaction mediates Tat's methylation. Interacts with, and is ubiquitinated by MDM2/Hdm2. Interacts with host PSMC3 and HTATIP2. Interacts with STAB1; this interaction may overcome SATB1-mediated repression of IL2 and IL2RA (interleukin) in T cells by binding to the same domain than HDAC1. Interacts (when acetylated) with human CDK13, thereby increasing HIV-1 mRNA splicing and promoting the production of the doubly spliced HIV-1 protein Nef.Interacts with host TBP; this interaction modulates the activity of transcriptional pre-initiation complex. Interacts with host RELA.</text>
</comment>
<feature type="binding site" evidence="10">
    <location>
        <position position="25"/>
    </location>
    <ligand>
        <name>Zn(2+)</name>
        <dbReference type="ChEBI" id="CHEBI:29105"/>
        <label>2</label>
    </ligand>
</feature>
<dbReference type="GO" id="GO:0046872">
    <property type="term" value="F:metal ion binding"/>
    <property type="evidence" value="ECO:0007669"/>
    <property type="project" value="UniProtKB-UniRule"/>
</dbReference>
<comment type="function">
    <text evidence="10">Extracellular circulating Tat can be endocytosed by surrounding uninfected cells via the binding to several surface receptors such as CD26, CXCR4, heparan sulfate proteoglycans (HSPG) or LDLR. Neurons are rarely infected, but they internalize Tat via their LDLR. Through its interaction with nuclear HATs, Tat is potentially able to control the acetylation-dependent cellular gene expression. Modulates the expression of many cellular genes involved in cell survival, proliferation or in coding for cytokines or cytokine receptors. Tat plays a role in T-cell and neurons apoptosis. Tat induced neurotoxicity and apoptosis probably contribute to neuroAIDS. Circulating Tat also acts as a chemokine-like and/or growth factor-like molecule that binds to specific receptors on the surface of the cells, affecting many cellular pathways. In the vascular system, Tat binds to ITGAV/ITGB3 and ITGA5/ITGB1 integrins dimers at the surface of endothelial cells and competes with bFGF for heparin-binding sites, leading to an excess of soluble bFGF.</text>
</comment>
<dbReference type="HAMAP" id="MF_04079">
    <property type="entry name" value="HIV_TAT"/>
    <property type="match status" value="1"/>
</dbReference>
<comment type="PTM">
    <text evidence="10">Phosphorylated by EIF2AK2 on serine and threonine residues adjacent to the basic region important for TAR RNA binding and function. Phosphorylation of Tat by EIF2AK2 is dependent on the prior activation of EIF2AK2 by dsRNA.</text>
</comment>
<dbReference type="GO" id="GO:0044196">
    <property type="term" value="C:host cell nucleolus"/>
    <property type="evidence" value="ECO:0007669"/>
    <property type="project" value="UniProtKB-SubCell"/>
</dbReference>
<feature type="region of interest" description="Core" evidence="10">
    <location>
        <begin position="38"/>
        <end position="48"/>
    </location>
</feature>
<keyword evidence="10" id="KW-0832">Ubl conjugation</keyword>
<evidence type="ECO:0000256" key="7">
    <source>
        <dbReference type="ARBA" id="ARBA00023159"/>
    </source>
</evidence>
<comment type="domain">
    <text evidence="10">The Arg-rich RNA-binding region binds the TAR RNA. This region also mediates the nuclear localization through direct binding to KPNB1 and is involved in Tat's transfer across cell membranes (protein transduction). The same region is required for the interaction with EP300, PCAF, EIF2AK2 and KDR.</text>
</comment>
<evidence type="ECO:0000313" key="13">
    <source>
        <dbReference type="EMBL" id="AGF32862.1"/>
    </source>
</evidence>
<dbReference type="InterPro" id="IPR036963">
    <property type="entry name" value="Tat_dom_sf"/>
</dbReference>
<keyword evidence="4 10" id="KW-0945">Host-virus interaction</keyword>
<comment type="domain">
    <text evidence="10">The transactivation domain mediates the interaction with CCNT1, GCN5L2, and MDM2.</text>
</comment>
<sequence length="106" mass="12031">MEPVDPRLEPWKHPGSRPQTPCTNCYCKKCCFHCQVCFLKKGLGISHGRKKRRQRRRSPEGSQTHQGALSKQPASQHRGDPTGQKKSKKAVETETETDSLDQRTDS</sequence>
<keyword evidence="10" id="KW-1017">Isopeptide bond</keyword>
<keyword evidence="10" id="KW-0479">Metal-binding</keyword>
<accession>M1KX76</accession>
<feature type="short sequence motif" description="Cell attachment site" evidence="10">
    <location>
        <begin position="78"/>
        <end position="80"/>
    </location>
</feature>
<keyword evidence="10" id="KW-1035">Host cytoplasm</keyword>
<dbReference type="GO" id="GO:0004865">
    <property type="term" value="F:protein serine/threonine phosphatase inhibitor activity"/>
    <property type="evidence" value="ECO:0007669"/>
    <property type="project" value="UniProtKB-KW"/>
</dbReference>
<keyword evidence="10" id="KW-1090">Inhibition of host innate immune response by virus</keyword>
<comment type="PTM">
    <text evidence="10">Acetylation by EP300, CREBBP, GCN5L2/GCN5 and PCAF regulates the transactivation activity of Tat. EP300-mediated acetylation of Lys-50 promotes dissociation of Tat from the TAR RNA through the competitive binding to PCAF's bromodomain. In addition, the non-acetylated Tat's N-terminus can also interact with PCAF. PCAF-mediated acetylation of Lys-28 enhances Tat's binding to CCNT1. Lys-50 is deacetylated by SIRT1.</text>
</comment>
<comment type="domain">
    <text evidence="10">The Cys-rich region may bind 2 zinc ions. This region is involved in binding to KAT5.</text>
</comment>
<feature type="binding site" evidence="10">
    <location>
        <position position="33"/>
    </location>
    <ligand>
        <name>Zn(2+)</name>
        <dbReference type="ChEBI" id="CHEBI:29105"/>
        <label>1</label>
    </ligand>
</feature>
<dbReference type="InterPro" id="IPR001831">
    <property type="entry name" value="IV_Tat"/>
</dbReference>
<dbReference type="GO" id="GO:0030430">
    <property type="term" value="C:host cell cytoplasm"/>
    <property type="evidence" value="ECO:0007669"/>
    <property type="project" value="UniProtKB-SubCell"/>
</dbReference>
<dbReference type="PRINTS" id="PR00055">
    <property type="entry name" value="HIVTATDOMAIN"/>
</dbReference>
<dbReference type="GO" id="GO:1990970">
    <property type="term" value="F:trans-activation response element binding"/>
    <property type="evidence" value="ECO:0007669"/>
    <property type="project" value="UniProtKB-UniRule"/>
</dbReference>
<dbReference type="GO" id="GO:0052170">
    <property type="term" value="P:symbiont-mediated suppression of host innate immune response"/>
    <property type="evidence" value="ECO:0007669"/>
    <property type="project" value="UniProtKB-KW"/>
</dbReference>
<evidence type="ECO:0000313" key="14">
    <source>
        <dbReference type="Proteomes" id="UP000164257"/>
    </source>
</evidence>
<protein>
    <recommendedName>
        <fullName evidence="2 10">Protein Tat</fullName>
    </recommendedName>
    <alternativeName>
        <fullName evidence="9 10">Transactivating regulatory protein</fullName>
    </alternativeName>
</protein>
<keyword evidence="10" id="KW-0899">Viral immunoevasion</keyword>
<feature type="region of interest" description="Interaction with the host capping enzyme RNGTT" evidence="10">
    <location>
        <begin position="49"/>
        <end position="86"/>
    </location>
</feature>
<feature type="region of interest" description="Interaction with human CREBBP" evidence="10">
    <location>
        <begin position="1"/>
        <end position="24"/>
    </location>
</feature>
<evidence type="ECO:0000256" key="8">
    <source>
        <dbReference type="ARBA" id="ARBA00023163"/>
    </source>
</evidence>
<comment type="PTM">
    <text evidence="10">Asymmetrical arginine methylation by host PRMT6 seems to diminish the transactivation capacity of Tat and affects the interaction with host CCNT1.</text>
</comment>
<evidence type="ECO:0000256" key="9">
    <source>
        <dbReference type="ARBA" id="ARBA00032765"/>
    </source>
</evidence>
<keyword evidence="10" id="KW-0964">Secreted</keyword>
<dbReference type="EMBL" id="KC473835">
    <property type="protein sequence ID" value="AGF32862.1"/>
    <property type="molecule type" value="Genomic_RNA"/>
</dbReference>
<keyword evidence="10" id="KW-0053">Apoptosis</keyword>
<dbReference type="GO" id="GO:0006351">
    <property type="term" value="P:DNA-templated transcription"/>
    <property type="evidence" value="ECO:0007669"/>
    <property type="project" value="UniProtKB-UniRule"/>
</dbReference>
<dbReference type="GO" id="GO:0050434">
    <property type="term" value="P:positive regulation of viral transcription"/>
    <property type="evidence" value="ECO:0007669"/>
    <property type="project" value="UniProtKB-UniRule"/>
</dbReference>
<feature type="cross-link" description="Glycyl lysine isopeptide (Lys-Gly) (interchain with G-Cter in ubiquitin)" evidence="10">
    <location>
        <position position="71"/>
    </location>
</feature>
<evidence type="ECO:0000256" key="11">
    <source>
        <dbReference type="RuleBase" id="RU003311"/>
    </source>
</evidence>
<comment type="domain">
    <text evidence="10">The cell attachment site mediates the interaction with ITGAV/ITGB3 and ITGA5/ITGB1 integrins, leading to vascular cell migration and invasion. This interaction also provides endothelial cells with the adhesion signal they require to grow in response to mitogens.</text>
</comment>
<dbReference type="GO" id="GO:0001070">
    <property type="term" value="F:RNA-binding transcription regulator activity"/>
    <property type="evidence" value="ECO:0007669"/>
    <property type="project" value="UniProtKB-UniRule"/>
</dbReference>